<feature type="domain" description="NmrA-like" evidence="1">
    <location>
        <begin position="2"/>
        <end position="241"/>
    </location>
</feature>
<dbReference type="Gene3D" id="3.40.50.720">
    <property type="entry name" value="NAD(P)-binding Rossmann-like Domain"/>
    <property type="match status" value="1"/>
</dbReference>
<evidence type="ECO:0000313" key="3">
    <source>
        <dbReference type="Proteomes" id="UP001589608"/>
    </source>
</evidence>
<dbReference type="PANTHER" id="PTHR43162:SF1">
    <property type="entry name" value="PRESTALK A DIFFERENTIATION PROTEIN A"/>
    <property type="match status" value="1"/>
</dbReference>
<organism evidence="2 3">
    <name type="scientific">Dactylosporangium vinaceum</name>
    <dbReference type="NCBI Taxonomy" id="53362"/>
    <lineage>
        <taxon>Bacteria</taxon>
        <taxon>Bacillati</taxon>
        <taxon>Actinomycetota</taxon>
        <taxon>Actinomycetes</taxon>
        <taxon>Micromonosporales</taxon>
        <taxon>Micromonosporaceae</taxon>
        <taxon>Dactylosporangium</taxon>
    </lineage>
</organism>
<dbReference type="EMBL" id="JBHMCA010000042">
    <property type="protein sequence ID" value="MFB9445404.1"/>
    <property type="molecule type" value="Genomic_DNA"/>
</dbReference>
<evidence type="ECO:0000313" key="2">
    <source>
        <dbReference type="EMBL" id="MFB9445404.1"/>
    </source>
</evidence>
<comment type="caution">
    <text evidence="2">The sequence shown here is derived from an EMBL/GenBank/DDBJ whole genome shotgun (WGS) entry which is preliminary data.</text>
</comment>
<dbReference type="InterPro" id="IPR036291">
    <property type="entry name" value="NAD(P)-bd_dom_sf"/>
</dbReference>
<dbReference type="SUPFAM" id="SSF51735">
    <property type="entry name" value="NAD(P)-binding Rossmann-fold domains"/>
    <property type="match status" value="1"/>
</dbReference>
<sequence length="322" mass="33754">MDDVIAVLGATGRVGSRIADRLLTAGRRVRAVSRSGSALQPLAARGADVRVGALDDSRFLTGVLTGARAAFVLTPINLRSPDVNGEQRRNVDAQLAAVRASGVPNVVMLSTWGAELDEGFGGVIGCHWFEEGLRAIDGVHAVFLRPVWFMENFMFGSALIKSAGINGLAIGADVAFPMIAATDIAAAALPYLLEPTFTGHRIRYLNGPRDYTMTEVTRLIGGAIGRPGLRYVRLSDSVLHKGVTSSGALTPSAADGLLGVCRGIDSGAVRAEARSADNTTPTTAEEFIRTTFLPAFHAEPAASLGARLGGLALRSYLTVAGR</sequence>
<reference evidence="2 3" key="1">
    <citation type="submission" date="2024-09" db="EMBL/GenBank/DDBJ databases">
        <authorList>
            <person name="Sun Q."/>
            <person name="Mori K."/>
        </authorList>
    </citation>
    <scope>NUCLEOTIDE SEQUENCE [LARGE SCALE GENOMIC DNA]</scope>
    <source>
        <strain evidence="2 3">JCM 3307</strain>
    </source>
</reference>
<proteinExistence type="predicted"/>
<gene>
    <name evidence="2" type="ORF">ACFFTR_20205</name>
</gene>
<dbReference type="Gene3D" id="3.90.25.10">
    <property type="entry name" value="UDP-galactose 4-epimerase, domain 1"/>
    <property type="match status" value="1"/>
</dbReference>
<accession>A0ABV5M968</accession>
<evidence type="ECO:0000259" key="1">
    <source>
        <dbReference type="Pfam" id="PF05368"/>
    </source>
</evidence>
<dbReference type="RefSeq" id="WP_223103769.1">
    <property type="nucleotide sequence ID" value="NZ_CP061913.1"/>
</dbReference>
<keyword evidence="3" id="KW-1185">Reference proteome</keyword>
<dbReference type="InterPro" id="IPR008030">
    <property type="entry name" value="NmrA-like"/>
</dbReference>
<dbReference type="Pfam" id="PF05368">
    <property type="entry name" value="NmrA"/>
    <property type="match status" value="1"/>
</dbReference>
<dbReference type="PANTHER" id="PTHR43162">
    <property type="match status" value="1"/>
</dbReference>
<dbReference type="Proteomes" id="UP001589608">
    <property type="component" value="Unassembled WGS sequence"/>
</dbReference>
<protein>
    <submittedName>
        <fullName evidence="2">NmrA family NAD(P)-binding protein</fullName>
    </submittedName>
</protein>
<dbReference type="InterPro" id="IPR051604">
    <property type="entry name" value="Ergot_Alk_Oxidoreductase"/>
</dbReference>
<name>A0ABV5M968_9ACTN</name>